<dbReference type="AlphaFoldDB" id="A0A1F4SHN4"/>
<proteinExistence type="predicted"/>
<gene>
    <name evidence="4" type="ORF">A2310_08700</name>
</gene>
<dbReference type="Gene3D" id="3.40.225.10">
    <property type="entry name" value="Class II aldolase/adducin N-terminal domain"/>
    <property type="match status" value="1"/>
</dbReference>
<feature type="domain" description="Class II aldolase/adducin N-terminal" evidence="3">
    <location>
        <begin position="33"/>
        <end position="196"/>
    </location>
</feature>
<protein>
    <recommendedName>
        <fullName evidence="3">Class II aldolase/adducin N-terminal domain-containing protein</fullName>
    </recommendedName>
</protein>
<evidence type="ECO:0000256" key="2">
    <source>
        <dbReference type="ARBA" id="ARBA00023239"/>
    </source>
</evidence>
<dbReference type="PANTHER" id="PTHR22789:SF0">
    <property type="entry name" value="3-OXO-TETRONATE 4-PHOSPHATE DECARBOXYLASE-RELATED"/>
    <property type="match status" value="1"/>
</dbReference>
<evidence type="ECO:0000313" key="5">
    <source>
        <dbReference type="Proteomes" id="UP000178417"/>
    </source>
</evidence>
<name>A0A1F4SHN4_UNCSA</name>
<dbReference type="SUPFAM" id="SSF53639">
    <property type="entry name" value="AraD/HMP-PK domain-like"/>
    <property type="match status" value="1"/>
</dbReference>
<dbReference type="GO" id="GO:0005829">
    <property type="term" value="C:cytosol"/>
    <property type="evidence" value="ECO:0007669"/>
    <property type="project" value="TreeGrafter"/>
</dbReference>
<accession>A0A1F4SHN4</accession>
<dbReference type="EMBL" id="MEUB01000055">
    <property type="protein sequence ID" value="OGC19944.1"/>
    <property type="molecule type" value="Genomic_DNA"/>
</dbReference>
<dbReference type="Proteomes" id="UP000178417">
    <property type="component" value="Unassembled WGS sequence"/>
</dbReference>
<comment type="caution">
    <text evidence="4">The sequence shown here is derived from an EMBL/GenBank/DDBJ whole genome shotgun (WGS) entry which is preliminary data.</text>
</comment>
<dbReference type="InterPro" id="IPR001303">
    <property type="entry name" value="Aldolase_II/adducin_N"/>
</dbReference>
<keyword evidence="2" id="KW-0456">Lyase</keyword>
<evidence type="ECO:0000259" key="3">
    <source>
        <dbReference type="SMART" id="SM01007"/>
    </source>
</evidence>
<dbReference type="InterPro" id="IPR050197">
    <property type="entry name" value="Aldolase_class_II_sugar_metab"/>
</dbReference>
<dbReference type="GO" id="GO:0046872">
    <property type="term" value="F:metal ion binding"/>
    <property type="evidence" value="ECO:0007669"/>
    <property type="project" value="UniProtKB-KW"/>
</dbReference>
<dbReference type="GO" id="GO:0016832">
    <property type="term" value="F:aldehyde-lyase activity"/>
    <property type="evidence" value="ECO:0007669"/>
    <property type="project" value="TreeGrafter"/>
</dbReference>
<keyword evidence="1" id="KW-0479">Metal-binding</keyword>
<dbReference type="PANTHER" id="PTHR22789">
    <property type="entry name" value="FUCULOSE PHOSPHATE ALDOLASE"/>
    <property type="match status" value="1"/>
</dbReference>
<dbReference type="STRING" id="1802579.A2310_08700"/>
<dbReference type="InterPro" id="IPR036409">
    <property type="entry name" value="Aldolase_II/adducin_N_sf"/>
</dbReference>
<evidence type="ECO:0000256" key="1">
    <source>
        <dbReference type="ARBA" id="ARBA00022723"/>
    </source>
</evidence>
<dbReference type="GO" id="GO:0019323">
    <property type="term" value="P:pentose catabolic process"/>
    <property type="evidence" value="ECO:0007669"/>
    <property type="project" value="TreeGrafter"/>
</dbReference>
<dbReference type="SMART" id="SM01007">
    <property type="entry name" value="Aldolase_II"/>
    <property type="match status" value="1"/>
</dbReference>
<dbReference type="Pfam" id="PF00596">
    <property type="entry name" value="Aldolase_II"/>
    <property type="match status" value="1"/>
</dbReference>
<sequence length="196" mass="22644">MEKEIKVFPKFAIKFLSESFPKDRRIEMLKFWFEEFLNKKLMPKYEGGVFGNLSFRLKDNKDEFIITASGMKEPSSADSFIKVSLVDLKKKEVYAHGKNPPSSESMFHFMIYKKRQDINAIFHGHCEEMLKNCNKLKLPCTEKEEPYGTIELANGILEVLDNHSFLIIKNHGFISLGKDMDSAGNQAIDYLLKTFA</sequence>
<organism evidence="4 5">
    <name type="scientific">candidate division WOR-1 bacterium RIFOXYB2_FULL_37_13</name>
    <dbReference type="NCBI Taxonomy" id="1802579"/>
    <lineage>
        <taxon>Bacteria</taxon>
        <taxon>Bacillati</taxon>
        <taxon>Saganbacteria</taxon>
    </lineage>
</organism>
<evidence type="ECO:0000313" key="4">
    <source>
        <dbReference type="EMBL" id="OGC19944.1"/>
    </source>
</evidence>
<reference evidence="4 5" key="1">
    <citation type="journal article" date="2016" name="Nat. Commun.">
        <title>Thousands of microbial genomes shed light on interconnected biogeochemical processes in an aquifer system.</title>
        <authorList>
            <person name="Anantharaman K."/>
            <person name="Brown C.T."/>
            <person name="Hug L.A."/>
            <person name="Sharon I."/>
            <person name="Castelle C.J."/>
            <person name="Probst A.J."/>
            <person name="Thomas B.C."/>
            <person name="Singh A."/>
            <person name="Wilkins M.J."/>
            <person name="Karaoz U."/>
            <person name="Brodie E.L."/>
            <person name="Williams K.H."/>
            <person name="Hubbard S.S."/>
            <person name="Banfield J.F."/>
        </authorList>
    </citation>
    <scope>NUCLEOTIDE SEQUENCE [LARGE SCALE GENOMIC DNA]</scope>
</reference>